<keyword evidence="1" id="KW-0812">Transmembrane</keyword>
<accession>A0AAV0VZY4</accession>
<keyword evidence="1" id="KW-1133">Transmembrane helix</keyword>
<organism evidence="2 3">
    <name type="scientific">Macrosiphum euphorbiae</name>
    <name type="common">potato aphid</name>
    <dbReference type="NCBI Taxonomy" id="13131"/>
    <lineage>
        <taxon>Eukaryota</taxon>
        <taxon>Metazoa</taxon>
        <taxon>Ecdysozoa</taxon>
        <taxon>Arthropoda</taxon>
        <taxon>Hexapoda</taxon>
        <taxon>Insecta</taxon>
        <taxon>Pterygota</taxon>
        <taxon>Neoptera</taxon>
        <taxon>Paraneoptera</taxon>
        <taxon>Hemiptera</taxon>
        <taxon>Sternorrhyncha</taxon>
        <taxon>Aphidomorpha</taxon>
        <taxon>Aphidoidea</taxon>
        <taxon>Aphididae</taxon>
        <taxon>Macrosiphini</taxon>
        <taxon>Macrosiphum</taxon>
    </lineage>
</organism>
<name>A0AAV0VZY4_9HEMI</name>
<dbReference type="EMBL" id="CARXXK010000001">
    <property type="protein sequence ID" value="CAI6349769.1"/>
    <property type="molecule type" value="Genomic_DNA"/>
</dbReference>
<evidence type="ECO:0000256" key="1">
    <source>
        <dbReference type="SAM" id="Phobius"/>
    </source>
</evidence>
<dbReference type="AlphaFoldDB" id="A0AAV0VZY4"/>
<reference evidence="2 3" key="1">
    <citation type="submission" date="2023-01" db="EMBL/GenBank/DDBJ databases">
        <authorList>
            <person name="Whitehead M."/>
        </authorList>
    </citation>
    <scope>NUCLEOTIDE SEQUENCE [LARGE SCALE GENOMIC DNA]</scope>
</reference>
<dbReference type="Proteomes" id="UP001160148">
    <property type="component" value="Unassembled WGS sequence"/>
</dbReference>
<comment type="caution">
    <text evidence="2">The sequence shown here is derived from an EMBL/GenBank/DDBJ whole genome shotgun (WGS) entry which is preliminary data.</text>
</comment>
<sequence>MLFYYYNFDFVMRCRVVVLIAFTVVIGWWPAVVVAWNTDRLYGTRMRARLTDLAVWRNRAYACWPRADASQPVTLLELPWPETVNEQPQQPSSWTPSRPFYADQQVSTPICVIIVPTYLILIITSWLRLYEFSGVLKI</sequence>
<proteinExistence type="predicted"/>
<keyword evidence="1" id="KW-0472">Membrane</keyword>
<evidence type="ECO:0000313" key="3">
    <source>
        <dbReference type="Proteomes" id="UP001160148"/>
    </source>
</evidence>
<feature type="transmembrane region" description="Helical" evidence="1">
    <location>
        <begin position="16"/>
        <end position="36"/>
    </location>
</feature>
<keyword evidence="3" id="KW-1185">Reference proteome</keyword>
<gene>
    <name evidence="2" type="ORF">MEUPH1_LOCUS6294</name>
</gene>
<feature type="transmembrane region" description="Helical" evidence="1">
    <location>
        <begin position="106"/>
        <end position="127"/>
    </location>
</feature>
<evidence type="ECO:0000313" key="2">
    <source>
        <dbReference type="EMBL" id="CAI6349769.1"/>
    </source>
</evidence>
<protein>
    <submittedName>
        <fullName evidence="2">Uncharacterized protein</fullName>
    </submittedName>
</protein>